<keyword evidence="2" id="KW-1185">Reference proteome</keyword>
<dbReference type="RefSeq" id="WP_282201511.1">
    <property type="nucleotide sequence ID" value="NZ_BOQE01000002.1"/>
</dbReference>
<dbReference type="InterPro" id="IPR010985">
    <property type="entry name" value="Ribbon_hlx_hlx"/>
</dbReference>
<dbReference type="AlphaFoldDB" id="A0AAV4LKT9"/>
<dbReference type="InterPro" id="IPR013321">
    <property type="entry name" value="Arc_rbn_hlx_hlx"/>
</dbReference>
<evidence type="ECO:0008006" key="3">
    <source>
        <dbReference type="Google" id="ProtNLM"/>
    </source>
</evidence>
<organism evidence="1 2">
    <name type="scientific">Collibacillus ludicampi</name>
    <dbReference type="NCBI Taxonomy" id="2771369"/>
    <lineage>
        <taxon>Bacteria</taxon>
        <taxon>Bacillati</taxon>
        <taxon>Bacillota</taxon>
        <taxon>Bacilli</taxon>
        <taxon>Bacillales</taxon>
        <taxon>Alicyclobacillaceae</taxon>
        <taxon>Collibacillus</taxon>
    </lineage>
</organism>
<gene>
    <name evidence="1" type="ORF">DNHGIG_40060</name>
</gene>
<accession>A0AAV4LKT9</accession>
<proteinExistence type="predicted"/>
<sequence>MLFTIPEKVRIGLVVSRDLREILDFVAKEKGMNRSKYLRVLIYEQLAKEGRQINDEMETGVSSIGCV</sequence>
<evidence type="ECO:0000313" key="2">
    <source>
        <dbReference type="Proteomes" id="UP001057291"/>
    </source>
</evidence>
<comment type="caution">
    <text evidence="1">The sequence shown here is derived from an EMBL/GenBank/DDBJ whole genome shotgun (WGS) entry which is preliminary data.</text>
</comment>
<evidence type="ECO:0000313" key="1">
    <source>
        <dbReference type="EMBL" id="GIM48457.1"/>
    </source>
</evidence>
<reference evidence="1" key="1">
    <citation type="journal article" date="2023" name="Int. J. Syst. Evol. Microbiol.">
        <title>Collibacillus ludicampi gen. nov., sp. nov., a new soil bacterium of the family Alicyclobacillaceae.</title>
        <authorList>
            <person name="Jojima T."/>
            <person name="Ioku Y."/>
            <person name="Fukuta Y."/>
            <person name="Shirasaka N."/>
            <person name="Matsumura Y."/>
            <person name="Mori M."/>
        </authorList>
    </citation>
    <scope>NUCLEOTIDE SEQUENCE</scope>
    <source>
        <strain evidence="1">TP075</strain>
    </source>
</reference>
<dbReference type="EMBL" id="BOQE01000002">
    <property type="protein sequence ID" value="GIM48457.1"/>
    <property type="molecule type" value="Genomic_DNA"/>
</dbReference>
<dbReference type="Proteomes" id="UP001057291">
    <property type="component" value="Unassembled WGS sequence"/>
</dbReference>
<name>A0AAV4LKT9_9BACL</name>
<dbReference type="GO" id="GO:0006355">
    <property type="term" value="P:regulation of DNA-templated transcription"/>
    <property type="evidence" value="ECO:0007669"/>
    <property type="project" value="InterPro"/>
</dbReference>
<protein>
    <recommendedName>
        <fullName evidence="3">Ribbon-helix-helix protein CopG domain-containing protein</fullName>
    </recommendedName>
</protein>
<dbReference type="SUPFAM" id="SSF47598">
    <property type="entry name" value="Ribbon-helix-helix"/>
    <property type="match status" value="1"/>
</dbReference>
<dbReference type="Gene3D" id="1.10.1220.10">
    <property type="entry name" value="Met repressor-like"/>
    <property type="match status" value="1"/>
</dbReference>